<sequence length="280" mass="29231">MGADKRLPGFNGAAGPDGSAAGVDSPRPQEDTGSGGRVHEVLQVFASIYGEVPDWVVALASASPKALVGYYDLRAAALPDGALPRRYKELILVAINAARRYEPSMLMHTRGAIQAGATAAEVVEILLPCILSRGIPAWFTGMKAVDLALQLAGASSPRGSSTADEVAPALSDALAYFKSDLGDVPAWAAALHAASPKAARAYAILRAAILRDGVLPRWVKELALAGVNAAERYPQGFELHARTALRLGATRQQLAETLLVAVLTAGIPAWFTGFPVLSEG</sequence>
<gene>
    <name evidence="3" type="ORF">caldi_09320</name>
</gene>
<dbReference type="RefSeq" id="WP_264843927.1">
    <property type="nucleotide sequence ID" value="NZ_AP025628.1"/>
</dbReference>
<evidence type="ECO:0000259" key="2">
    <source>
        <dbReference type="Pfam" id="PF02627"/>
    </source>
</evidence>
<keyword evidence="4" id="KW-1185">Reference proteome</keyword>
<evidence type="ECO:0000313" key="4">
    <source>
        <dbReference type="Proteomes" id="UP001163687"/>
    </source>
</evidence>
<evidence type="ECO:0000313" key="3">
    <source>
        <dbReference type="EMBL" id="BDG59842.1"/>
    </source>
</evidence>
<dbReference type="PANTHER" id="PTHR33930">
    <property type="entry name" value="ALKYL HYDROPEROXIDE REDUCTASE AHPD"/>
    <property type="match status" value="1"/>
</dbReference>
<dbReference type="InterPro" id="IPR029032">
    <property type="entry name" value="AhpD-like"/>
</dbReference>
<dbReference type="GO" id="GO:0051920">
    <property type="term" value="F:peroxiredoxin activity"/>
    <property type="evidence" value="ECO:0007669"/>
    <property type="project" value="InterPro"/>
</dbReference>
<dbReference type="InterPro" id="IPR003779">
    <property type="entry name" value="CMD-like"/>
</dbReference>
<dbReference type="Gene3D" id="1.20.1290.10">
    <property type="entry name" value="AhpD-like"/>
    <property type="match status" value="2"/>
</dbReference>
<organism evidence="3 4">
    <name type="scientific">Caldinitratiruptor microaerophilus</name>
    <dbReference type="NCBI Taxonomy" id="671077"/>
    <lineage>
        <taxon>Bacteria</taxon>
        <taxon>Bacillati</taxon>
        <taxon>Bacillota</taxon>
        <taxon>Clostridia</taxon>
        <taxon>Eubacteriales</taxon>
        <taxon>Symbiobacteriaceae</taxon>
        <taxon>Caldinitratiruptor</taxon>
    </lineage>
</organism>
<name>A0AA35CIU9_9FIRM</name>
<feature type="region of interest" description="Disordered" evidence="1">
    <location>
        <begin position="1"/>
        <end position="36"/>
    </location>
</feature>
<feature type="domain" description="Carboxymuconolactone decarboxylase-like" evidence="2">
    <location>
        <begin position="196"/>
        <end position="278"/>
    </location>
</feature>
<protein>
    <recommendedName>
        <fullName evidence="2">Carboxymuconolactone decarboxylase-like domain-containing protein</fullName>
    </recommendedName>
</protein>
<dbReference type="AlphaFoldDB" id="A0AA35CIU9"/>
<accession>A0AA35CIU9</accession>
<evidence type="ECO:0000256" key="1">
    <source>
        <dbReference type="SAM" id="MobiDB-lite"/>
    </source>
</evidence>
<feature type="domain" description="Carboxymuconolactone decarboxylase-like" evidence="2">
    <location>
        <begin position="69"/>
        <end position="145"/>
    </location>
</feature>
<dbReference type="SUPFAM" id="SSF69118">
    <property type="entry name" value="AhpD-like"/>
    <property type="match status" value="2"/>
</dbReference>
<dbReference type="KEGG" id="cmic:caldi_09320"/>
<reference evidence="3" key="1">
    <citation type="submission" date="2022-03" db="EMBL/GenBank/DDBJ databases">
        <title>Complete genome sequence of Caldinitratiruptor microaerophilus.</title>
        <authorList>
            <person name="Mukaiyama R."/>
            <person name="Nishiyama T."/>
            <person name="Ueda K."/>
        </authorList>
    </citation>
    <scope>NUCLEOTIDE SEQUENCE</scope>
    <source>
        <strain evidence="3">JCM 16183</strain>
    </source>
</reference>
<proteinExistence type="predicted"/>
<dbReference type="Proteomes" id="UP001163687">
    <property type="component" value="Chromosome"/>
</dbReference>
<dbReference type="EMBL" id="AP025628">
    <property type="protein sequence ID" value="BDG59842.1"/>
    <property type="molecule type" value="Genomic_DNA"/>
</dbReference>
<dbReference type="PANTHER" id="PTHR33930:SF2">
    <property type="entry name" value="BLR3452 PROTEIN"/>
    <property type="match status" value="1"/>
</dbReference>
<dbReference type="Pfam" id="PF02627">
    <property type="entry name" value="CMD"/>
    <property type="match status" value="2"/>
</dbReference>